<dbReference type="HOGENOM" id="CLU_2063304_0_0_1"/>
<proteinExistence type="predicted"/>
<evidence type="ECO:0000313" key="1">
    <source>
        <dbReference type="EMBL" id="CCH45267.1"/>
    </source>
</evidence>
<reference evidence="1 2" key="1">
    <citation type="journal article" date="2012" name="Eukaryot. Cell">
        <title>Draft genome sequence of Wickerhamomyces ciferrii NRRL Y-1031 F-60-10.</title>
        <authorList>
            <person name="Schneider J."/>
            <person name="Andrea H."/>
            <person name="Blom J."/>
            <person name="Jaenicke S."/>
            <person name="Ruckert C."/>
            <person name="Schorsch C."/>
            <person name="Szczepanowski R."/>
            <person name="Farwick M."/>
            <person name="Goesmann A."/>
            <person name="Puhler A."/>
            <person name="Schaffer S."/>
            <person name="Tauch A."/>
            <person name="Kohler T."/>
            <person name="Brinkrolf K."/>
        </authorList>
    </citation>
    <scope>NUCLEOTIDE SEQUENCE [LARGE SCALE GENOMIC DNA]</scope>
    <source>
        <strain evidence="2">ATCC 14091 / BCRC 22168 / CBS 111 / JCM 3599 / NBRC 0793 / NRRL Y-1031 F-60-10</strain>
    </source>
</reference>
<protein>
    <submittedName>
        <fullName evidence="1">Uncharacterized protein</fullName>
    </submittedName>
</protein>
<sequence>MNIFNFEVPDLEPHEITLPDDNSPWNDYELNYKHNMMEKYIHYSIADLSSVRITGRRFSSEVETKSIIEKVVKAVTNNQEGQNQSQRTLFFTGYEDSFIQLPLRYYRIDYRPVMKLIKK</sequence>
<name>K0KTD7_WICCF</name>
<evidence type="ECO:0000313" key="2">
    <source>
        <dbReference type="Proteomes" id="UP000009328"/>
    </source>
</evidence>
<accession>K0KTD7</accession>
<gene>
    <name evidence="1" type="ORF">BN7_4849</name>
</gene>
<dbReference type="Proteomes" id="UP000009328">
    <property type="component" value="Unassembled WGS sequence"/>
</dbReference>
<organism evidence="1 2">
    <name type="scientific">Wickerhamomyces ciferrii (strain ATCC 14091 / BCRC 22168 / CBS 111 / JCM 3599 / NBRC 0793 / NRRL Y-1031 F-60-10)</name>
    <name type="common">Yeast</name>
    <name type="synonym">Pichia ciferrii</name>
    <dbReference type="NCBI Taxonomy" id="1206466"/>
    <lineage>
        <taxon>Eukaryota</taxon>
        <taxon>Fungi</taxon>
        <taxon>Dikarya</taxon>
        <taxon>Ascomycota</taxon>
        <taxon>Saccharomycotina</taxon>
        <taxon>Saccharomycetes</taxon>
        <taxon>Phaffomycetales</taxon>
        <taxon>Wickerhamomycetaceae</taxon>
        <taxon>Wickerhamomyces</taxon>
    </lineage>
</organism>
<dbReference type="InParanoid" id="K0KTD7"/>
<dbReference type="EMBL" id="CAIF01000186">
    <property type="protein sequence ID" value="CCH45267.1"/>
    <property type="molecule type" value="Genomic_DNA"/>
</dbReference>
<comment type="caution">
    <text evidence="1">The sequence shown here is derived from an EMBL/GenBank/DDBJ whole genome shotgun (WGS) entry which is preliminary data.</text>
</comment>
<dbReference type="AlphaFoldDB" id="K0KTD7"/>
<keyword evidence="2" id="KW-1185">Reference proteome</keyword>